<feature type="compositionally biased region" description="Low complexity" evidence="6">
    <location>
        <begin position="32"/>
        <end position="42"/>
    </location>
</feature>
<comment type="cofactor">
    <cofactor evidence="1">
        <name>FMN</name>
        <dbReference type="ChEBI" id="CHEBI:58210"/>
    </cofactor>
</comment>
<evidence type="ECO:0000313" key="9">
    <source>
        <dbReference type="Proteomes" id="UP000005933"/>
    </source>
</evidence>
<dbReference type="Pfam" id="PF00881">
    <property type="entry name" value="Nitroreductase"/>
    <property type="match status" value="1"/>
</dbReference>
<evidence type="ECO:0000256" key="6">
    <source>
        <dbReference type="SAM" id="MobiDB-lite"/>
    </source>
</evidence>
<gene>
    <name evidence="8" type="ORF">RRSL_04533</name>
</gene>
<reference evidence="8 9" key="1">
    <citation type="journal article" date="2006" name="Mol. Plant Microbe Interact.">
        <title>Identification of open reading frames unique to a select agent: Ralstonia solanacearum race 3 biovar 2.</title>
        <authorList>
            <person name="Gabriel D.W."/>
            <person name="Allen C."/>
            <person name="Schell M."/>
            <person name="Denny T.P."/>
            <person name="Greenberg J.T."/>
            <person name="Duan Y.P."/>
            <person name="Flores-Cruz Z."/>
            <person name="Huang Q."/>
            <person name="Clifford J.M."/>
            <person name="Presting G."/>
            <person name="Gonzalez E.T."/>
            <person name="Reddy J."/>
            <person name="Elphinstone J."/>
            <person name="Swanson J."/>
            <person name="Yao J."/>
            <person name="Mulholland V."/>
            <person name="Liu L."/>
            <person name="Farmerie W."/>
            <person name="Patnaikuni M."/>
            <person name="Balogh B."/>
            <person name="Norman D."/>
            <person name="Alvarez A."/>
            <person name="Castillo J.A."/>
            <person name="Jones J."/>
            <person name="Saddler G."/>
            <person name="Walunas T."/>
            <person name="Zhukov A."/>
            <person name="Mikhailova N."/>
        </authorList>
    </citation>
    <scope>NUCLEOTIDE SEQUENCE [LARGE SCALE GENOMIC DNA]</scope>
    <source>
        <strain evidence="8 9">UW551</strain>
    </source>
</reference>
<dbReference type="GO" id="GO:0016491">
    <property type="term" value="F:oxidoreductase activity"/>
    <property type="evidence" value="ECO:0007669"/>
    <property type="project" value="UniProtKB-KW"/>
</dbReference>
<comment type="similarity">
    <text evidence="2">Belongs to the nitroreductase family.</text>
</comment>
<keyword evidence="4" id="KW-0288">FMN</keyword>
<proteinExistence type="inferred from homology"/>
<dbReference type="InterPro" id="IPR000415">
    <property type="entry name" value="Nitroreductase-like"/>
</dbReference>
<comment type="caution">
    <text evidence="8">The sequence shown here is derived from an EMBL/GenBank/DDBJ whole genome shotgun (WGS) entry which is preliminary data.</text>
</comment>
<accession>A0AB33VKW5</accession>
<dbReference type="SUPFAM" id="SSF55469">
    <property type="entry name" value="FMN-dependent nitroreductase-like"/>
    <property type="match status" value="1"/>
</dbReference>
<keyword evidence="3" id="KW-0285">Flavoprotein</keyword>
<evidence type="ECO:0000256" key="2">
    <source>
        <dbReference type="ARBA" id="ARBA00007118"/>
    </source>
</evidence>
<feature type="domain" description="Nitroreductase" evidence="7">
    <location>
        <begin position="65"/>
        <end position="257"/>
    </location>
</feature>
<evidence type="ECO:0000256" key="1">
    <source>
        <dbReference type="ARBA" id="ARBA00001917"/>
    </source>
</evidence>
<dbReference type="EMBL" id="AAKL01000002">
    <property type="protein sequence ID" value="EAP74675.1"/>
    <property type="molecule type" value="Genomic_DNA"/>
</dbReference>
<dbReference type="InterPro" id="IPR029479">
    <property type="entry name" value="Nitroreductase"/>
</dbReference>
<evidence type="ECO:0000256" key="4">
    <source>
        <dbReference type="ARBA" id="ARBA00022643"/>
    </source>
</evidence>
<name>A0AB33VKW5_RALSU</name>
<evidence type="ECO:0000256" key="3">
    <source>
        <dbReference type="ARBA" id="ARBA00022630"/>
    </source>
</evidence>
<keyword evidence="5" id="KW-0560">Oxidoreductase</keyword>
<evidence type="ECO:0000256" key="5">
    <source>
        <dbReference type="ARBA" id="ARBA00023002"/>
    </source>
</evidence>
<sequence>MRARSPRKATSSTSTWTGTRAGRCRCRLRCAPRSSRSPSMSLPECPAMSDRHPGPDEVAWVDRAITSRRSIRAFLPTPVARADIEVILDVARRAPSGSNTQPWRVYVLTGESKARLSEAVGQAYDHPDADTRHREEYPYYPRTWVDPYQGRRRKVGWDLYGLLGIGRTEKARMRAQHARNFRFFDAPVGLIFTIDRVMEQGSWLDYGMFLEAVMVAARARGLDTCPQAAFTQFHRVIAEYLSMPSEEMVVCGMSLGYADPDAIENTLVTERAPVAEFTRFLE</sequence>
<evidence type="ECO:0000313" key="8">
    <source>
        <dbReference type="EMBL" id="EAP74675.1"/>
    </source>
</evidence>
<dbReference type="CDD" id="cd02136">
    <property type="entry name" value="PnbA_NfnB-like"/>
    <property type="match status" value="1"/>
</dbReference>
<dbReference type="Proteomes" id="UP000005933">
    <property type="component" value="Unassembled WGS sequence"/>
</dbReference>
<protein>
    <recommendedName>
        <fullName evidence="7">Nitroreductase domain-containing protein</fullName>
    </recommendedName>
</protein>
<dbReference type="AlphaFoldDB" id="A0AB33VKW5"/>
<organism evidence="8 9">
    <name type="scientific">Ralstonia solanacearum (strain UW551)</name>
    <dbReference type="NCBI Taxonomy" id="342110"/>
    <lineage>
        <taxon>Bacteria</taxon>
        <taxon>Pseudomonadati</taxon>
        <taxon>Pseudomonadota</taxon>
        <taxon>Betaproteobacteria</taxon>
        <taxon>Burkholderiales</taxon>
        <taxon>Burkholderiaceae</taxon>
        <taxon>Ralstonia</taxon>
        <taxon>Ralstonia solanacearum species complex</taxon>
    </lineage>
</organism>
<dbReference type="PANTHER" id="PTHR43673:SF2">
    <property type="entry name" value="NITROREDUCTASE"/>
    <property type="match status" value="1"/>
</dbReference>
<dbReference type="Gene3D" id="3.40.109.10">
    <property type="entry name" value="NADH Oxidase"/>
    <property type="match status" value="1"/>
</dbReference>
<feature type="region of interest" description="Disordered" evidence="6">
    <location>
        <begin position="32"/>
        <end position="51"/>
    </location>
</feature>
<dbReference type="PANTHER" id="PTHR43673">
    <property type="entry name" value="NAD(P)H NITROREDUCTASE YDGI-RELATED"/>
    <property type="match status" value="1"/>
</dbReference>
<evidence type="ECO:0000259" key="7">
    <source>
        <dbReference type="Pfam" id="PF00881"/>
    </source>
</evidence>